<evidence type="ECO:0000313" key="2">
    <source>
        <dbReference type="EMBL" id="ODS23635.1"/>
    </source>
</evidence>
<feature type="domain" description="Beta-ketoacyl synthase-like N-terminal" evidence="1">
    <location>
        <begin position="24"/>
        <end position="251"/>
    </location>
</feature>
<protein>
    <recommendedName>
        <fullName evidence="1">Beta-ketoacyl synthase-like N-terminal domain-containing protein</fullName>
    </recommendedName>
</protein>
<dbReference type="AlphaFoldDB" id="A0A1D2QPW5"/>
<comment type="caution">
    <text evidence="2">The sequence shown here is derived from an EMBL/GenBank/DDBJ whole genome shotgun (WGS) entry which is preliminary data.</text>
</comment>
<dbReference type="InterPro" id="IPR014030">
    <property type="entry name" value="Ketoacyl_synth_N"/>
</dbReference>
<dbReference type="Proteomes" id="UP000242502">
    <property type="component" value="Unassembled WGS sequence"/>
</dbReference>
<dbReference type="EMBL" id="MDLC01000024">
    <property type="protein sequence ID" value="ODS23635.1"/>
    <property type="molecule type" value="Genomic_DNA"/>
</dbReference>
<evidence type="ECO:0000259" key="1">
    <source>
        <dbReference type="Pfam" id="PF13723"/>
    </source>
</evidence>
<accession>A0A1D2QPW5</accession>
<organism evidence="2 3">
    <name type="scientific">Candidatus Endobugula sertula</name>
    <name type="common">Bugula neritina bacterial symbiont</name>
    <dbReference type="NCBI Taxonomy" id="62101"/>
    <lineage>
        <taxon>Bacteria</taxon>
        <taxon>Pseudomonadati</taxon>
        <taxon>Pseudomonadota</taxon>
        <taxon>Gammaproteobacteria</taxon>
        <taxon>Cellvibrionales</taxon>
        <taxon>Cellvibrionaceae</taxon>
        <taxon>Candidatus Endobugula</taxon>
    </lineage>
</organism>
<reference evidence="2 3" key="1">
    <citation type="journal article" date="2016" name="Appl. Environ. Microbiol.">
        <title>Lack of Overt Genome Reduction in the Bryostatin-Producing Bryozoan Symbiont "Candidatus Endobugula sertula".</title>
        <authorList>
            <person name="Miller I.J."/>
            <person name="Vanee N."/>
            <person name="Fong S.S."/>
            <person name="Lim-Fong G.E."/>
            <person name="Kwan J.C."/>
        </authorList>
    </citation>
    <scope>NUCLEOTIDE SEQUENCE [LARGE SCALE GENOMIC DNA]</scope>
    <source>
        <strain evidence="2">AB1-4</strain>
    </source>
</reference>
<sequence>MNSISVIIKSWAAWAPGIERANEWQLWAKDQKQALQDGEPPSPNIPSMLRRRLNPLGKMALSVAQPLLNNHSKTPCVFCSRHGDLDRTLGLLKSLAKQEPLSPTHFSLSVHNAIGGILSIARKDPSSITALSTNDISTCLLEAIAIMDEQNSQNVLCVIYDNQVPSIYNDGQIGPNFPYAVAFLLSSPKHLLADDAIQLKFSICDVDTHSSAAFNNKCSNEPQALSLLKFLLSTTSQDLLLSSRRHAWFWSKAHQND</sequence>
<gene>
    <name evidence="2" type="ORF">AB835_07945</name>
</gene>
<evidence type="ECO:0000313" key="3">
    <source>
        <dbReference type="Proteomes" id="UP000242502"/>
    </source>
</evidence>
<dbReference type="Pfam" id="PF13723">
    <property type="entry name" value="Ketoacyl-synt_2"/>
    <property type="match status" value="1"/>
</dbReference>
<name>A0A1D2QPW5_9GAMM</name>
<dbReference type="STRING" id="62101.AB835_07945"/>
<proteinExistence type="predicted"/>